<feature type="active site" evidence="1">
    <location>
        <position position="236"/>
    </location>
</feature>
<protein>
    <submittedName>
        <fullName evidence="4">DeoR family transcriptional regulator</fullName>
    </submittedName>
</protein>
<dbReference type="InterPro" id="IPR003812">
    <property type="entry name" value="Fido"/>
</dbReference>
<dbReference type="Pfam" id="PF02661">
    <property type="entry name" value="Fic"/>
    <property type="match status" value="1"/>
</dbReference>
<organism evidence="4 5">
    <name type="scientific">Bifidobacterium aerophilum</name>
    <dbReference type="NCBI Taxonomy" id="1798155"/>
    <lineage>
        <taxon>Bacteria</taxon>
        <taxon>Bacillati</taxon>
        <taxon>Actinomycetota</taxon>
        <taxon>Actinomycetes</taxon>
        <taxon>Bifidobacteriales</taxon>
        <taxon>Bifidobacteriaceae</taxon>
        <taxon>Bifidobacterium</taxon>
    </lineage>
</organism>
<keyword evidence="2" id="KW-0547">Nucleotide-binding</keyword>
<dbReference type="PROSITE" id="PS51459">
    <property type="entry name" value="FIDO"/>
    <property type="match status" value="1"/>
</dbReference>
<dbReference type="GO" id="GO:0005524">
    <property type="term" value="F:ATP binding"/>
    <property type="evidence" value="ECO:0007669"/>
    <property type="project" value="UniProtKB-KW"/>
</dbReference>
<evidence type="ECO:0000256" key="1">
    <source>
        <dbReference type="PIRSR" id="PIRSR640198-1"/>
    </source>
</evidence>
<comment type="caution">
    <text evidence="4">The sequence shown here is derived from an EMBL/GenBank/DDBJ whole genome shotgun (WGS) entry which is preliminary data.</text>
</comment>
<dbReference type="SUPFAM" id="SSF140931">
    <property type="entry name" value="Fic-like"/>
    <property type="match status" value="1"/>
</dbReference>
<feature type="binding site" evidence="2">
    <location>
        <begin position="240"/>
        <end position="247"/>
    </location>
    <ligand>
        <name>ATP</name>
        <dbReference type="ChEBI" id="CHEBI:30616"/>
    </ligand>
</feature>
<evidence type="ECO:0000256" key="2">
    <source>
        <dbReference type="PIRSR" id="PIRSR640198-2"/>
    </source>
</evidence>
<dbReference type="Proteomes" id="UP000469194">
    <property type="component" value="Unassembled WGS sequence"/>
</dbReference>
<feature type="binding site" evidence="2">
    <location>
        <begin position="183"/>
        <end position="195"/>
    </location>
    <ligand>
        <name>ATP</name>
        <dbReference type="ChEBI" id="CHEBI:30616"/>
    </ligand>
</feature>
<proteinExistence type="predicted"/>
<evidence type="ECO:0000259" key="3">
    <source>
        <dbReference type="PROSITE" id="PS51459"/>
    </source>
</evidence>
<dbReference type="RefSeq" id="WP_163231346.1">
    <property type="nucleotide sequence ID" value="NZ_WHZW01000013.1"/>
</dbReference>
<accession>A0A6N9Z580</accession>
<keyword evidence="5" id="KW-1185">Reference proteome</keyword>
<dbReference type="PANTHER" id="PTHR13504:SF38">
    <property type="entry name" value="FIDO DOMAIN-CONTAINING PROTEIN"/>
    <property type="match status" value="1"/>
</dbReference>
<dbReference type="EMBL" id="WHZW01000013">
    <property type="protein sequence ID" value="NEG89758.1"/>
    <property type="molecule type" value="Genomic_DNA"/>
</dbReference>
<dbReference type="PANTHER" id="PTHR13504">
    <property type="entry name" value="FIDO DOMAIN-CONTAINING PROTEIN DDB_G0283145"/>
    <property type="match status" value="1"/>
</dbReference>
<gene>
    <name evidence="4" type="ORF">GFD25_07150</name>
</gene>
<feature type="domain" description="Fido" evidence="3">
    <location>
        <begin position="150"/>
        <end position="299"/>
    </location>
</feature>
<reference evidence="4 5" key="1">
    <citation type="submission" date="2019-10" db="EMBL/GenBank/DDBJ databases">
        <title>Bifidobacterium from non-human primates.</title>
        <authorList>
            <person name="Modesto M."/>
        </authorList>
    </citation>
    <scope>NUCLEOTIDE SEQUENCE [LARGE SCALE GENOMIC DNA]</scope>
    <source>
        <strain evidence="4 5">TRE17</strain>
    </source>
</reference>
<dbReference type="InterPro" id="IPR040198">
    <property type="entry name" value="Fido_containing"/>
</dbReference>
<evidence type="ECO:0000313" key="4">
    <source>
        <dbReference type="EMBL" id="NEG89758.1"/>
    </source>
</evidence>
<dbReference type="Gene3D" id="1.10.3290.10">
    <property type="entry name" value="Fido-like domain"/>
    <property type="match status" value="1"/>
</dbReference>
<evidence type="ECO:0000313" key="5">
    <source>
        <dbReference type="Proteomes" id="UP000469194"/>
    </source>
</evidence>
<dbReference type="InterPro" id="IPR036597">
    <property type="entry name" value="Fido-like_dom_sf"/>
</dbReference>
<name>A0A6N9Z580_9BIFI</name>
<keyword evidence="2" id="KW-0067">ATP-binding</keyword>
<dbReference type="AlphaFoldDB" id="A0A6N9Z580"/>
<sequence>MTDTAMIPLSVPPMGKELHFWRPDDDLYLSRSERKRETGEYYSAIPARIADVLFDIPSDISANLEESARALGELDAYAAARFGSKSRVIGPMSSILLRTESTSSSQIENLTVGAKNLALQELGEGTGGNAAVVVGNVRAMESALALSEDLSERNLLMMHDALLSAQPGWKLYAGRFRTQLVWVGGSSFGPVHARHVGPQSDLVEPLIRDMLDFLRRDDIPVVMQCAVAHAQFETIHPFVDGNGRVGRALVHAILRHKELVRNVTPPVSAGLLTDTERYFNALMEYRSGDARPIVECFAYACRYAATTGIELIDRLTEQLTVSRNALKGIRQDAAAWNVLPALIEQPIINQEYVVSHFGMSPMTARRAIGTLADRGVLTQIKGGRRNTVWAHRGILHVLDEYAAQLRRR</sequence>